<accession>A0A937HEN2</accession>
<sequence>MNHAVYHAPYACHPDASRGRQHDEAESRTRTPYQRDRDRILHCGAFRRLKHKTQVFVAHVGDYYRTRLTHSLEVAQIGRSIARELGLDEELTETLSLAHDLGHTAFGHAGEDALDAAMQNFGGFDHNAQTLRIVTKLEKRYIPFDGLNMTWETLEGLVKHNGPLLHGDTTLDTLPFALREHAAVQDLGLDTWPSLEAQVAALSDDIAYNNHDIDDSLRAGLITLDDLRQLPLTGEILEAIDKTHGKIDEKLVRHELVREMISLMIADLVAVVHAGLKQDKIESADDVRQLGRALAVFSPEMEAKHRAIKTFLHARVYRHHTVNGSMSKARRIMRDLFELYLAEPEVLPEDWRGAALDGDTTQAARIICDYMAGMTDRFAMEEHRRLFDISDTMI</sequence>
<dbReference type="EMBL" id="JADHOK010000010">
    <property type="protein sequence ID" value="MBL6761371.1"/>
    <property type="molecule type" value="Genomic_DNA"/>
</dbReference>
<dbReference type="Pfam" id="PF01966">
    <property type="entry name" value="HD"/>
    <property type="match status" value="1"/>
</dbReference>
<comment type="caution">
    <text evidence="5">The sequence shown here is derived from an EMBL/GenBank/DDBJ whole genome shotgun (WGS) entry which is preliminary data.</text>
</comment>
<protein>
    <recommendedName>
        <fullName evidence="2">Deoxyguanosinetriphosphate triphosphohydrolase-like protein</fullName>
    </recommendedName>
</protein>
<dbReference type="SMART" id="SM00471">
    <property type="entry name" value="HDc"/>
    <property type="match status" value="1"/>
</dbReference>
<gene>
    <name evidence="5" type="ORF">ISQ19_01590</name>
</gene>
<feature type="domain" description="HD" evidence="4">
    <location>
        <begin position="67"/>
        <end position="209"/>
    </location>
</feature>
<reference evidence="5" key="1">
    <citation type="submission" date="2020-10" db="EMBL/GenBank/DDBJ databases">
        <title>Microbiome of the Black Sea water column analyzed by genome centric metagenomics.</title>
        <authorList>
            <person name="Cabello-Yeves P.J."/>
            <person name="Callieri C."/>
            <person name="Picazo A."/>
            <person name="Mehrshad M."/>
            <person name="Haro-Moreno J.M."/>
            <person name="Roda-Garcia J."/>
            <person name="Dzembekova N."/>
            <person name="Slabakova V."/>
            <person name="Slabakova N."/>
            <person name="Moncheva S."/>
            <person name="Rodriguez-Valera F."/>
        </authorList>
    </citation>
    <scope>NUCLEOTIDE SEQUENCE</scope>
    <source>
        <strain evidence="5">BS307-5m-G5</strain>
    </source>
</reference>
<comment type="similarity">
    <text evidence="2">Belongs to the dGTPase family. Type 2 subfamily.</text>
</comment>
<feature type="region of interest" description="Disordered" evidence="3">
    <location>
        <begin position="10"/>
        <end position="34"/>
    </location>
</feature>
<dbReference type="HAMAP" id="MF_01212">
    <property type="entry name" value="dGTPase_type2"/>
    <property type="match status" value="1"/>
</dbReference>
<dbReference type="FunFam" id="1.10.3210.10:FF:000024">
    <property type="entry name" value="Deoxyguanosinetriphosphate triphosphohydrolase-like protein"/>
    <property type="match status" value="1"/>
</dbReference>
<evidence type="ECO:0000256" key="3">
    <source>
        <dbReference type="SAM" id="MobiDB-lite"/>
    </source>
</evidence>
<evidence type="ECO:0000256" key="1">
    <source>
        <dbReference type="ARBA" id="ARBA00022801"/>
    </source>
</evidence>
<organism evidence="5 6">
    <name type="scientific">PS1 clade bacterium</name>
    <dbReference type="NCBI Taxonomy" id="2175152"/>
    <lineage>
        <taxon>Bacteria</taxon>
        <taxon>Pseudomonadati</taxon>
        <taxon>Pseudomonadota</taxon>
        <taxon>Alphaproteobacteria</taxon>
        <taxon>PS1 clade</taxon>
    </lineage>
</organism>
<dbReference type="Pfam" id="PF13286">
    <property type="entry name" value="HD_assoc"/>
    <property type="match status" value="1"/>
</dbReference>
<dbReference type="PROSITE" id="PS51831">
    <property type="entry name" value="HD"/>
    <property type="match status" value="1"/>
</dbReference>
<dbReference type="InterPro" id="IPR006674">
    <property type="entry name" value="HD_domain"/>
</dbReference>
<feature type="compositionally biased region" description="Basic and acidic residues" evidence="3">
    <location>
        <begin position="15"/>
        <end position="34"/>
    </location>
</feature>
<evidence type="ECO:0000313" key="5">
    <source>
        <dbReference type="EMBL" id="MBL6761371.1"/>
    </source>
</evidence>
<dbReference type="GO" id="GO:0006203">
    <property type="term" value="P:dGTP catabolic process"/>
    <property type="evidence" value="ECO:0007669"/>
    <property type="project" value="TreeGrafter"/>
</dbReference>
<evidence type="ECO:0000256" key="2">
    <source>
        <dbReference type="HAMAP-Rule" id="MF_01212"/>
    </source>
</evidence>
<dbReference type="Gene3D" id="1.10.3210.10">
    <property type="entry name" value="Hypothetical protein af1432"/>
    <property type="match status" value="1"/>
</dbReference>
<dbReference type="CDD" id="cd00077">
    <property type="entry name" value="HDc"/>
    <property type="match status" value="1"/>
</dbReference>
<dbReference type="InterPro" id="IPR023023">
    <property type="entry name" value="dNTPase_2"/>
</dbReference>
<dbReference type="NCBIfam" id="NF002326">
    <property type="entry name" value="PRK01286.1-1"/>
    <property type="match status" value="1"/>
</dbReference>
<dbReference type="AlphaFoldDB" id="A0A937HEN2"/>
<dbReference type="NCBIfam" id="TIGR01353">
    <property type="entry name" value="dGTP_triPase"/>
    <property type="match status" value="1"/>
</dbReference>
<dbReference type="PANTHER" id="PTHR11373:SF43">
    <property type="entry name" value="DEOXYGUANOSINETRIPHOSPHATE TRIPHOSPHOHYDROLASE-LIKE PROTEIN"/>
    <property type="match status" value="1"/>
</dbReference>
<dbReference type="NCBIfam" id="NF002328">
    <property type="entry name" value="PRK01286.1-3"/>
    <property type="match status" value="1"/>
</dbReference>
<keyword evidence="1 2" id="KW-0378">Hydrolase</keyword>
<dbReference type="InterPro" id="IPR026875">
    <property type="entry name" value="PHydrolase_assoc_dom"/>
</dbReference>
<dbReference type="GO" id="GO:0008832">
    <property type="term" value="F:dGTPase activity"/>
    <property type="evidence" value="ECO:0007669"/>
    <property type="project" value="TreeGrafter"/>
</dbReference>
<dbReference type="SUPFAM" id="SSF109604">
    <property type="entry name" value="HD-domain/PDEase-like"/>
    <property type="match status" value="1"/>
</dbReference>
<proteinExistence type="inferred from homology"/>
<dbReference type="PANTHER" id="PTHR11373">
    <property type="entry name" value="DEOXYNUCLEOSIDE TRIPHOSPHATE TRIPHOSPHOHYDROLASE"/>
    <property type="match status" value="1"/>
</dbReference>
<dbReference type="InterPro" id="IPR006261">
    <property type="entry name" value="dGTPase"/>
</dbReference>
<dbReference type="Proteomes" id="UP000785783">
    <property type="component" value="Unassembled WGS sequence"/>
</dbReference>
<dbReference type="InterPro" id="IPR050135">
    <property type="entry name" value="dGTPase-like"/>
</dbReference>
<evidence type="ECO:0000313" key="6">
    <source>
        <dbReference type="Proteomes" id="UP000785783"/>
    </source>
</evidence>
<name>A0A937HEN2_9PROT</name>
<dbReference type="InterPro" id="IPR003607">
    <property type="entry name" value="HD/PDEase_dom"/>
</dbReference>
<evidence type="ECO:0000259" key="4">
    <source>
        <dbReference type="PROSITE" id="PS51831"/>
    </source>
</evidence>